<evidence type="ECO:0000256" key="1">
    <source>
        <dbReference type="SAM" id="MobiDB-lite"/>
    </source>
</evidence>
<dbReference type="EMBL" id="ML119717">
    <property type="protein sequence ID" value="RPA78009.1"/>
    <property type="molecule type" value="Genomic_DNA"/>
</dbReference>
<dbReference type="Proteomes" id="UP000275078">
    <property type="component" value="Unassembled WGS sequence"/>
</dbReference>
<accession>A0A3N4HWH2</accession>
<feature type="compositionally biased region" description="Basic and acidic residues" evidence="1">
    <location>
        <begin position="74"/>
        <end position="85"/>
    </location>
</feature>
<dbReference type="AlphaFoldDB" id="A0A3N4HWH2"/>
<feature type="compositionally biased region" description="Basic and acidic residues" evidence="1">
    <location>
        <begin position="31"/>
        <end position="41"/>
    </location>
</feature>
<reference evidence="2 3" key="1">
    <citation type="journal article" date="2018" name="Nat. Ecol. Evol.">
        <title>Pezizomycetes genomes reveal the molecular basis of ectomycorrhizal truffle lifestyle.</title>
        <authorList>
            <person name="Murat C."/>
            <person name="Payen T."/>
            <person name="Noel B."/>
            <person name="Kuo A."/>
            <person name="Morin E."/>
            <person name="Chen J."/>
            <person name="Kohler A."/>
            <person name="Krizsan K."/>
            <person name="Balestrini R."/>
            <person name="Da Silva C."/>
            <person name="Montanini B."/>
            <person name="Hainaut M."/>
            <person name="Levati E."/>
            <person name="Barry K.W."/>
            <person name="Belfiori B."/>
            <person name="Cichocki N."/>
            <person name="Clum A."/>
            <person name="Dockter R.B."/>
            <person name="Fauchery L."/>
            <person name="Guy J."/>
            <person name="Iotti M."/>
            <person name="Le Tacon F."/>
            <person name="Lindquist E.A."/>
            <person name="Lipzen A."/>
            <person name="Malagnac F."/>
            <person name="Mello A."/>
            <person name="Molinier V."/>
            <person name="Miyauchi S."/>
            <person name="Poulain J."/>
            <person name="Riccioni C."/>
            <person name="Rubini A."/>
            <person name="Sitrit Y."/>
            <person name="Splivallo R."/>
            <person name="Traeger S."/>
            <person name="Wang M."/>
            <person name="Zifcakova L."/>
            <person name="Wipf D."/>
            <person name="Zambonelli A."/>
            <person name="Paolocci F."/>
            <person name="Nowrousian M."/>
            <person name="Ottonello S."/>
            <person name="Baldrian P."/>
            <person name="Spatafora J.W."/>
            <person name="Henrissat B."/>
            <person name="Nagy L.G."/>
            <person name="Aury J.M."/>
            <person name="Wincker P."/>
            <person name="Grigoriev I.V."/>
            <person name="Bonfante P."/>
            <person name="Martin F.M."/>
        </authorList>
    </citation>
    <scope>NUCLEOTIDE SEQUENCE [LARGE SCALE GENOMIC DNA]</scope>
    <source>
        <strain evidence="2 3">RN42</strain>
    </source>
</reference>
<evidence type="ECO:0000313" key="3">
    <source>
        <dbReference type="Proteomes" id="UP000275078"/>
    </source>
</evidence>
<feature type="region of interest" description="Disordered" evidence="1">
    <location>
        <begin position="1"/>
        <end position="89"/>
    </location>
</feature>
<proteinExistence type="predicted"/>
<sequence length="533" mass="59709">MSDTGGFDTIHHDTSGSSHHHSSTMPGGLDAIHHSSDDLSHHHSSTLPGSFDVVRDDDEDESHYRSSSSMSDAARFDKARHDGKTSSHLQLEPLQEIPGTTYDTVQHDPVSTKEKPVPVMDKAPSAVHAPEGVPVGPLEPVDRSQKTVGLAPVQLNAGPAHGTGSVAGTNYHYDEDLTGPLNGFMQKLQTTNTLQPSLEPSETRQTDAPTPLFDEPQTGSAMSSTHTTPLEAVSHRVVPERKLVNPVVQPARTVVQPVRPVAQQRHEPPARTDASVKFKETKGDWFRRFILKKSPLIEATDVAVKNAWRFRYALKSLLSQSRQVAKYLIKLVEDIEEFSEAERRDICLYAGSADIHEAEPIRIAHFREEERIQKLGGKEAEMRRMWETPGQQLRQLITRYREIEGLQESVEKDIETLSTFHDERAGKIAGTRAKIFDMDIAMSAEDQAMVQLVHRYFDAEGFLTSPDIRGPLRALKRLMKHIEDMDRLGENTKTKIKEEAIKFNKTKKDKSGQQMPGFHFKNMFNLEAKNTTD</sequence>
<name>A0A3N4HWH2_ASCIM</name>
<evidence type="ECO:0000313" key="2">
    <source>
        <dbReference type="EMBL" id="RPA78009.1"/>
    </source>
</evidence>
<gene>
    <name evidence="2" type="ORF">BJ508DRAFT_161550</name>
</gene>
<protein>
    <submittedName>
        <fullName evidence="2">Uncharacterized protein</fullName>
    </submittedName>
</protein>
<keyword evidence="3" id="KW-1185">Reference proteome</keyword>
<organism evidence="2 3">
    <name type="scientific">Ascobolus immersus RN42</name>
    <dbReference type="NCBI Taxonomy" id="1160509"/>
    <lineage>
        <taxon>Eukaryota</taxon>
        <taxon>Fungi</taxon>
        <taxon>Dikarya</taxon>
        <taxon>Ascomycota</taxon>
        <taxon>Pezizomycotina</taxon>
        <taxon>Pezizomycetes</taxon>
        <taxon>Pezizales</taxon>
        <taxon>Ascobolaceae</taxon>
        <taxon>Ascobolus</taxon>
    </lineage>
</organism>